<protein>
    <recommendedName>
        <fullName evidence="1">Bridge-like lipid transfer protein family member 1 N-terminal domain-containing protein</fullName>
    </recommendedName>
</protein>
<dbReference type="GO" id="GO:0048488">
    <property type="term" value="P:synaptic vesicle endocytosis"/>
    <property type="evidence" value="ECO:0007669"/>
    <property type="project" value="TreeGrafter"/>
</dbReference>
<feature type="domain" description="Bridge-like lipid transfer protein family member 1 N-terminal" evidence="1">
    <location>
        <begin position="1"/>
        <end position="206"/>
    </location>
</feature>
<gene>
    <name evidence="2" type="ORF">DILT_LOCUS13141</name>
</gene>
<proteinExistence type="predicted"/>
<reference evidence="2 3" key="1">
    <citation type="submission" date="2018-11" db="EMBL/GenBank/DDBJ databases">
        <authorList>
            <consortium name="Pathogen Informatics"/>
        </authorList>
    </citation>
    <scope>NUCLEOTIDE SEQUENCE [LARGE SCALE GENOMIC DNA]</scope>
</reference>
<dbReference type="OrthoDB" id="10051416at2759"/>
<dbReference type="Proteomes" id="UP000281553">
    <property type="component" value="Unassembled WGS sequence"/>
</dbReference>
<accession>A0A3P7M341</accession>
<dbReference type="GO" id="GO:0098793">
    <property type="term" value="C:presynapse"/>
    <property type="evidence" value="ECO:0007669"/>
    <property type="project" value="GOC"/>
</dbReference>
<name>A0A3P7M341_DIBLA</name>
<dbReference type="EMBL" id="UYRU01069013">
    <property type="protein sequence ID" value="VDN18267.1"/>
    <property type="molecule type" value="Genomic_DNA"/>
</dbReference>
<dbReference type="Pfam" id="PF20413">
    <property type="entry name" value="BLTP1_N"/>
    <property type="match status" value="1"/>
</dbReference>
<evidence type="ECO:0000313" key="3">
    <source>
        <dbReference type="Proteomes" id="UP000281553"/>
    </source>
</evidence>
<dbReference type="AlphaFoldDB" id="A0A3P7M341"/>
<evidence type="ECO:0000313" key="2">
    <source>
        <dbReference type="EMBL" id="VDN18267.1"/>
    </source>
</evidence>
<keyword evidence="3" id="KW-1185">Reference proteome</keyword>
<dbReference type="PANTHER" id="PTHR31640:SF1">
    <property type="entry name" value="BRIDGE-LIKE LIPID TRANSFER PROTEIN FAMILY MEMBER 1"/>
    <property type="match status" value="1"/>
</dbReference>
<evidence type="ECO:0000259" key="1">
    <source>
        <dbReference type="Pfam" id="PF20413"/>
    </source>
</evidence>
<sequence length="219" mass="24373">MDKNFFETKLQLLFSPILLCVFDRCKPFRPSGSGLLNSGRLQLTGFELRGHAMFSNRGLPLKADTAEYAWLLEVTCGTISGQITTPQVSSLVHCVSNFVFSALDPENAILPRNSGELCQHAYQPEECPVWIAKPPGAETCPTELVLKYRMLRFNLDGVELAVLEAGTCLVIMLDAVRVARCNLHDVHSRDAISVFLPRVQFLQLVRPVDDLKDIVKKTA</sequence>
<dbReference type="PANTHER" id="PTHR31640">
    <property type="entry name" value="TRANSMEMBRANE PROTEIN KIAA1109"/>
    <property type="match status" value="1"/>
</dbReference>
<organism evidence="2 3">
    <name type="scientific">Dibothriocephalus latus</name>
    <name type="common">Fish tapeworm</name>
    <name type="synonym">Diphyllobothrium latum</name>
    <dbReference type="NCBI Taxonomy" id="60516"/>
    <lineage>
        <taxon>Eukaryota</taxon>
        <taxon>Metazoa</taxon>
        <taxon>Spiralia</taxon>
        <taxon>Lophotrochozoa</taxon>
        <taxon>Platyhelminthes</taxon>
        <taxon>Cestoda</taxon>
        <taxon>Eucestoda</taxon>
        <taxon>Diphyllobothriidea</taxon>
        <taxon>Diphyllobothriidae</taxon>
        <taxon>Dibothriocephalus</taxon>
    </lineage>
</organism>
<dbReference type="InterPro" id="IPR047104">
    <property type="entry name" value="BLTP1_N"/>
</dbReference>
<dbReference type="InterPro" id="IPR033616">
    <property type="entry name" value="BLTP1"/>
</dbReference>